<dbReference type="InterPro" id="IPR002298">
    <property type="entry name" value="DNA_polymerase_A"/>
</dbReference>
<gene>
    <name evidence="2" type="ORF">M8C21_005021</name>
</gene>
<feature type="domain" description="DNA-directed DNA polymerase family A palm" evidence="1">
    <location>
        <begin position="1"/>
        <end position="93"/>
    </location>
</feature>
<dbReference type="PANTHER" id="PTHR10133">
    <property type="entry name" value="DNA POLYMERASE I"/>
    <property type="match status" value="1"/>
</dbReference>
<dbReference type="Pfam" id="PF00476">
    <property type="entry name" value="DNA_pol_A"/>
    <property type="match status" value="1"/>
</dbReference>
<dbReference type="GO" id="GO:0006261">
    <property type="term" value="P:DNA-templated DNA replication"/>
    <property type="evidence" value="ECO:0007669"/>
    <property type="project" value="InterPro"/>
</dbReference>
<dbReference type="GO" id="GO:0003677">
    <property type="term" value="F:DNA binding"/>
    <property type="evidence" value="ECO:0007669"/>
    <property type="project" value="InterPro"/>
</dbReference>
<protein>
    <recommendedName>
        <fullName evidence="1">DNA-directed DNA polymerase family A palm domain-containing protein</fullName>
    </recommendedName>
</protein>
<dbReference type="Gene3D" id="3.30.70.370">
    <property type="match status" value="1"/>
</dbReference>
<dbReference type="GO" id="GO:0006302">
    <property type="term" value="P:double-strand break repair"/>
    <property type="evidence" value="ECO:0007669"/>
    <property type="project" value="TreeGrafter"/>
</dbReference>
<dbReference type="EMBL" id="JAMZMK010006227">
    <property type="protein sequence ID" value="KAI7750052.1"/>
    <property type="molecule type" value="Genomic_DNA"/>
</dbReference>
<name>A0AAD5CZ89_AMBAR</name>
<keyword evidence="3" id="KW-1185">Reference proteome</keyword>
<dbReference type="SUPFAM" id="SSF56672">
    <property type="entry name" value="DNA/RNA polymerases"/>
    <property type="match status" value="1"/>
</dbReference>
<accession>A0AAD5CZ89</accession>
<evidence type="ECO:0000313" key="2">
    <source>
        <dbReference type="EMBL" id="KAI7750052.1"/>
    </source>
</evidence>
<proteinExistence type="predicted"/>
<dbReference type="PANTHER" id="PTHR10133:SF62">
    <property type="entry name" value="DNA POLYMERASE THETA"/>
    <property type="match status" value="1"/>
</dbReference>
<evidence type="ECO:0000259" key="1">
    <source>
        <dbReference type="Pfam" id="PF00476"/>
    </source>
</evidence>
<dbReference type="InterPro" id="IPR043502">
    <property type="entry name" value="DNA/RNA_pol_sf"/>
</dbReference>
<feature type="non-terminal residue" evidence="2">
    <location>
        <position position="1"/>
    </location>
</feature>
<dbReference type="InterPro" id="IPR001098">
    <property type="entry name" value="DNA-dir_DNA_pol_A_palm_dom"/>
</dbReference>
<organism evidence="2 3">
    <name type="scientific">Ambrosia artemisiifolia</name>
    <name type="common">Common ragweed</name>
    <dbReference type="NCBI Taxonomy" id="4212"/>
    <lineage>
        <taxon>Eukaryota</taxon>
        <taxon>Viridiplantae</taxon>
        <taxon>Streptophyta</taxon>
        <taxon>Embryophyta</taxon>
        <taxon>Tracheophyta</taxon>
        <taxon>Spermatophyta</taxon>
        <taxon>Magnoliopsida</taxon>
        <taxon>eudicotyledons</taxon>
        <taxon>Gunneridae</taxon>
        <taxon>Pentapetalae</taxon>
        <taxon>asterids</taxon>
        <taxon>campanulids</taxon>
        <taxon>Asterales</taxon>
        <taxon>Asteraceae</taxon>
        <taxon>Asteroideae</taxon>
        <taxon>Heliantheae alliance</taxon>
        <taxon>Heliantheae</taxon>
        <taxon>Ambrosia</taxon>
    </lineage>
</organism>
<reference evidence="2" key="1">
    <citation type="submission" date="2022-06" db="EMBL/GenBank/DDBJ databases">
        <title>Uncovering the hologenomic basis of an extraordinary plant invasion.</title>
        <authorList>
            <person name="Bieker V.C."/>
            <person name="Martin M.D."/>
            <person name="Gilbert T."/>
            <person name="Hodgins K."/>
            <person name="Battlay P."/>
            <person name="Petersen B."/>
            <person name="Wilson J."/>
        </authorList>
    </citation>
    <scope>NUCLEOTIDE SEQUENCE</scope>
    <source>
        <strain evidence="2">AA19_3_7</strain>
        <tissue evidence="2">Leaf</tissue>
    </source>
</reference>
<sequence length="101" mass="10872">GSAADIIKVAMITIHSVVGDGIEKSKSSVEFAERFHMLKGRCRILLQVHDELILEADPSVMNEAGMLLKLSMESAASLVVPLIVKLKCGRTWGSLEALLPG</sequence>
<dbReference type="AlphaFoldDB" id="A0AAD5CZ89"/>
<dbReference type="Proteomes" id="UP001206925">
    <property type="component" value="Unassembled WGS sequence"/>
</dbReference>
<dbReference type="GO" id="GO:0003887">
    <property type="term" value="F:DNA-directed DNA polymerase activity"/>
    <property type="evidence" value="ECO:0007669"/>
    <property type="project" value="InterPro"/>
</dbReference>
<evidence type="ECO:0000313" key="3">
    <source>
        <dbReference type="Proteomes" id="UP001206925"/>
    </source>
</evidence>
<comment type="caution">
    <text evidence="2">The sequence shown here is derived from an EMBL/GenBank/DDBJ whole genome shotgun (WGS) entry which is preliminary data.</text>
</comment>